<keyword evidence="4 7" id="KW-0547">Nucleotide-binding</keyword>
<dbReference type="Pfam" id="PF26309">
    <property type="entry name" value="DUF8082"/>
    <property type="match status" value="2"/>
</dbReference>
<proteinExistence type="predicted"/>
<keyword evidence="5 9" id="KW-0418">Kinase</keyword>
<dbReference type="InterPro" id="IPR058395">
    <property type="entry name" value="DUF8082"/>
</dbReference>
<gene>
    <name evidence="9" type="ORF">R2601_16115</name>
</gene>
<evidence type="ECO:0000313" key="9">
    <source>
        <dbReference type="EMBL" id="EAU46662.1"/>
    </source>
</evidence>
<dbReference type="SUPFAM" id="SSF56112">
    <property type="entry name" value="Protein kinase-like (PK-like)"/>
    <property type="match status" value="1"/>
</dbReference>
<dbReference type="CDD" id="cd14014">
    <property type="entry name" value="STKc_PknB_like"/>
    <property type="match status" value="1"/>
</dbReference>
<dbReference type="PROSITE" id="PS00107">
    <property type="entry name" value="PROTEIN_KINASE_ATP"/>
    <property type="match status" value="1"/>
</dbReference>
<keyword evidence="10" id="KW-1185">Reference proteome</keyword>
<evidence type="ECO:0000256" key="1">
    <source>
        <dbReference type="ARBA" id="ARBA00012513"/>
    </source>
</evidence>
<dbReference type="SMART" id="SM00220">
    <property type="entry name" value="S_TKc"/>
    <property type="match status" value="1"/>
</dbReference>
<evidence type="ECO:0000256" key="6">
    <source>
        <dbReference type="ARBA" id="ARBA00022840"/>
    </source>
</evidence>
<dbReference type="AlphaFoldDB" id="Q0FRC5"/>
<dbReference type="eggNOG" id="COG0515">
    <property type="taxonomic scope" value="Bacteria"/>
</dbReference>
<dbReference type="Gene3D" id="3.30.200.20">
    <property type="entry name" value="Phosphorylase Kinase, domain 1"/>
    <property type="match status" value="1"/>
</dbReference>
<protein>
    <recommendedName>
        <fullName evidence="1">non-specific serine/threonine protein kinase</fullName>
        <ecNumber evidence="1">2.7.11.1</ecNumber>
    </recommendedName>
</protein>
<dbReference type="PROSITE" id="PS00108">
    <property type="entry name" value="PROTEIN_KINASE_ST"/>
    <property type="match status" value="1"/>
</dbReference>
<comment type="caution">
    <text evidence="9">The sequence shown here is derived from an EMBL/GenBank/DDBJ whole genome shotgun (WGS) entry which is preliminary data.</text>
</comment>
<organism evidence="9 10">
    <name type="scientific">Salipiger bermudensis (strain DSM 26914 / JCM 13377 / KCTC 12554 / HTCC2601)</name>
    <name type="common">Pelagibaca bermudensis</name>
    <dbReference type="NCBI Taxonomy" id="314265"/>
    <lineage>
        <taxon>Bacteria</taxon>
        <taxon>Pseudomonadati</taxon>
        <taxon>Pseudomonadota</taxon>
        <taxon>Alphaproteobacteria</taxon>
        <taxon>Rhodobacterales</taxon>
        <taxon>Roseobacteraceae</taxon>
        <taxon>Salipiger</taxon>
    </lineage>
</organism>
<dbReference type="RefSeq" id="WP_007796464.1">
    <property type="nucleotide sequence ID" value="NZ_DS022276.1"/>
</dbReference>
<feature type="domain" description="Protein kinase" evidence="8">
    <location>
        <begin position="19"/>
        <end position="280"/>
    </location>
</feature>
<dbReference type="GO" id="GO:0005524">
    <property type="term" value="F:ATP binding"/>
    <property type="evidence" value="ECO:0007669"/>
    <property type="project" value="UniProtKB-UniRule"/>
</dbReference>
<dbReference type="Gene3D" id="1.10.510.10">
    <property type="entry name" value="Transferase(Phosphotransferase) domain 1"/>
    <property type="match status" value="1"/>
</dbReference>
<evidence type="ECO:0000256" key="3">
    <source>
        <dbReference type="ARBA" id="ARBA00022679"/>
    </source>
</evidence>
<dbReference type="InterPro" id="IPR017441">
    <property type="entry name" value="Protein_kinase_ATP_BS"/>
</dbReference>
<dbReference type="InterPro" id="IPR008271">
    <property type="entry name" value="Ser/Thr_kinase_AS"/>
</dbReference>
<keyword evidence="2 9" id="KW-0723">Serine/threonine-protein kinase</keyword>
<evidence type="ECO:0000313" key="10">
    <source>
        <dbReference type="Proteomes" id="UP000006230"/>
    </source>
</evidence>
<dbReference type="InterPro" id="IPR011009">
    <property type="entry name" value="Kinase-like_dom_sf"/>
</dbReference>
<sequence length="445" mass="47139">MSDATVIVPGGGRRMVGKYRIDGVLGEGAMGVVYAGQDPDIDRPVAIKTIHQHLIGSEGSQDWLDRFGREARAAGRVQHANLVTVFDFLQQDGLPYLVMERVRSVTLEDRLTEGTRLPLEEIHAIFAQILAGLSGIHAAGIVHRDLKPANVMLTDDGTVKLTDFGIARLTAMEATSAGMIGTPSYMAPEQLSGAEVDARADIYACGVVLYELLTGRKPYKGGGVEALFAAVRSGQAPRPGEIVESLPAEVDHVVMTAMHVDPEKRYASAEGMRAALAAILPAADRTGLIEAAPSARAPDATLTETMLTRMSGGTLARLEQHLTGSLGPMGRVIARRAAAKAATTEQLIAAVLAEFEDEAERMTLRRAIESALSQDATGLGTAPGLPDAALTRLTDLLKPHLGPIAPVLVRKSARKAASLEALAQTLSEAISDPDERALFLRAALT</sequence>
<evidence type="ECO:0000256" key="5">
    <source>
        <dbReference type="ARBA" id="ARBA00022777"/>
    </source>
</evidence>
<accession>Q0FRC5</accession>
<keyword evidence="3" id="KW-0808">Transferase</keyword>
<dbReference type="InterPro" id="IPR000719">
    <property type="entry name" value="Prot_kinase_dom"/>
</dbReference>
<dbReference type="Proteomes" id="UP000006230">
    <property type="component" value="Unassembled WGS sequence"/>
</dbReference>
<dbReference type="OrthoDB" id="9801841at2"/>
<dbReference type="FunFam" id="1.10.510.10:FF:000021">
    <property type="entry name" value="Serine/threonine protein kinase"/>
    <property type="match status" value="1"/>
</dbReference>
<dbReference type="EMBL" id="AATQ01000012">
    <property type="protein sequence ID" value="EAU46662.1"/>
    <property type="molecule type" value="Genomic_DNA"/>
</dbReference>
<dbReference type="HOGENOM" id="CLU_000288_63_44_5"/>
<dbReference type="PANTHER" id="PTHR43289:SF6">
    <property type="entry name" value="SERINE_THREONINE-PROTEIN KINASE NEKL-3"/>
    <property type="match status" value="1"/>
</dbReference>
<dbReference type="PANTHER" id="PTHR43289">
    <property type="entry name" value="MITOGEN-ACTIVATED PROTEIN KINASE KINASE KINASE 20-RELATED"/>
    <property type="match status" value="1"/>
</dbReference>
<evidence type="ECO:0000259" key="8">
    <source>
        <dbReference type="PROSITE" id="PS50011"/>
    </source>
</evidence>
<evidence type="ECO:0000256" key="2">
    <source>
        <dbReference type="ARBA" id="ARBA00022527"/>
    </source>
</evidence>
<dbReference type="PROSITE" id="PS50011">
    <property type="entry name" value="PROTEIN_KINASE_DOM"/>
    <property type="match status" value="1"/>
</dbReference>
<name>Q0FRC5_SALBH</name>
<evidence type="ECO:0000256" key="7">
    <source>
        <dbReference type="PROSITE-ProRule" id="PRU10141"/>
    </source>
</evidence>
<dbReference type="GO" id="GO:0004674">
    <property type="term" value="F:protein serine/threonine kinase activity"/>
    <property type="evidence" value="ECO:0007669"/>
    <property type="project" value="UniProtKB-KW"/>
</dbReference>
<evidence type="ECO:0000256" key="4">
    <source>
        <dbReference type="ARBA" id="ARBA00022741"/>
    </source>
</evidence>
<dbReference type="Pfam" id="PF00069">
    <property type="entry name" value="Pkinase"/>
    <property type="match status" value="1"/>
</dbReference>
<keyword evidence="6 7" id="KW-0067">ATP-binding</keyword>
<reference evidence="9 10" key="1">
    <citation type="journal article" date="2010" name="J. Bacteriol.">
        <title>Genome sequences of Pelagibaca bermudensis HTCC2601T and Maritimibacter alkaliphilus HTCC2654T, the type strains of two marine Roseobacter genera.</title>
        <authorList>
            <person name="Thrash J.C."/>
            <person name="Cho J.C."/>
            <person name="Ferriera S."/>
            <person name="Johnson J."/>
            <person name="Vergin K.L."/>
            <person name="Giovannoni S.J."/>
        </authorList>
    </citation>
    <scope>NUCLEOTIDE SEQUENCE [LARGE SCALE GENOMIC DNA]</scope>
    <source>
        <strain evidence="10">DSM 26914 / JCM 13377 / KCTC 12554 / HTCC2601</strain>
    </source>
</reference>
<dbReference type="STRING" id="314265.R2601_16115"/>
<feature type="binding site" evidence="7">
    <location>
        <position position="48"/>
    </location>
    <ligand>
        <name>ATP</name>
        <dbReference type="ChEBI" id="CHEBI:30616"/>
    </ligand>
</feature>
<dbReference type="EC" id="2.7.11.1" evidence="1"/>